<sequence length="177" mass="19932">MQGNRKSRLWNFFPAPPWVWGRPRPPCFGQPAGISARAWARPSWAFGLRVAKFQSFRGVFPNATRGSKELLPNGRNVPKRPAGHLGTLVGQMARWPFGTPLHCEWPMVQACAHFPYVLRSRDQVRTRFPAPQIDILRNQTSSPSRKNSVVSRSHFAQEALECMDPNTIVAGKSEISN</sequence>
<comment type="caution">
    <text evidence="1">The sequence shown here is derived from an EMBL/GenBank/DDBJ whole genome shotgun (WGS) entry which is preliminary data.</text>
</comment>
<gene>
    <name evidence="1" type="ORF">GOODEAATRI_018272</name>
</gene>
<dbReference type="EMBL" id="JAHRIO010041523">
    <property type="protein sequence ID" value="MEQ2172158.1"/>
    <property type="molecule type" value="Genomic_DNA"/>
</dbReference>
<reference evidence="1 2" key="1">
    <citation type="submission" date="2021-06" db="EMBL/GenBank/DDBJ databases">
        <authorList>
            <person name="Palmer J.M."/>
        </authorList>
    </citation>
    <scope>NUCLEOTIDE SEQUENCE [LARGE SCALE GENOMIC DNA]</scope>
    <source>
        <strain evidence="1 2">GA_2019</strain>
        <tissue evidence="1">Muscle</tissue>
    </source>
</reference>
<accession>A0ABV0NL87</accession>
<evidence type="ECO:0000313" key="1">
    <source>
        <dbReference type="EMBL" id="MEQ2172158.1"/>
    </source>
</evidence>
<protein>
    <submittedName>
        <fullName evidence="1">Uncharacterized protein</fullName>
    </submittedName>
</protein>
<evidence type="ECO:0000313" key="2">
    <source>
        <dbReference type="Proteomes" id="UP001476798"/>
    </source>
</evidence>
<organism evidence="1 2">
    <name type="scientific">Goodea atripinnis</name>
    <dbReference type="NCBI Taxonomy" id="208336"/>
    <lineage>
        <taxon>Eukaryota</taxon>
        <taxon>Metazoa</taxon>
        <taxon>Chordata</taxon>
        <taxon>Craniata</taxon>
        <taxon>Vertebrata</taxon>
        <taxon>Euteleostomi</taxon>
        <taxon>Actinopterygii</taxon>
        <taxon>Neopterygii</taxon>
        <taxon>Teleostei</taxon>
        <taxon>Neoteleostei</taxon>
        <taxon>Acanthomorphata</taxon>
        <taxon>Ovalentaria</taxon>
        <taxon>Atherinomorphae</taxon>
        <taxon>Cyprinodontiformes</taxon>
        <taxon>Goodeidae</taxon>
        <taxon>Goodea</taxon>
    </lineage>
</organism>
<proteinExistence type="predicted"/>
<dbReference type="Proteomes" id="UP001476798">
    <property type="component" value="Unassembled WGS sequence"/>
</dbReference>
<name>A0ABV0NL87_9TELE</name>
<keyword evidence="2" id="KW-1185">Reference proteome</keyword>